<dbReference type="AlphaFoldDB" id="A0A6G5A1E3"/>
<proteinExistence type="predicted"/>
<dbReference type="EMBL" id="GIKN01002326">
    <property type="protein sequence ID" value="NIE44599.1"/>
    <property type="molecule type" value="Transcribed_RNA"/>
</dbReference>
<protein>
    <submittedName>
        <fullName evidence="1">Uncharacterized protein</fullName>
    </submittedName>
</protein>
<reference evidence="1" key="1">
    <citation type="submission" date="2020-03" db="EMBL/GenBank/DDBJ databases">
        <title>A transcriptome and proteome of the tick Rhipicephalus microplus shaped by the genetic composition of its hosts and developmental stage.</title>
        <authorList>
            <person name="Garcia G.R."/>
            <person name="Ribeiro J.M.C."/>
            <person name="Maruyama S.R."/>
            <person name="Gardinasse L.G."/>
            <person name="Nelson K."/>
            <person name="Ferreira B.R."/>
            <person name="Andrade T.G."/>
            <person name="Santos I.K.F.M."/>
        </authorList>
    </citation>
    <scope>NUCLEOTIDE SEQUENCE</scope>
    <source>
        <strain evidence="1">NSGR</strain>
        <tissue evidence="1">Salivary glands</tissue>
    </source>
</reference>
<sequence>MPRGPVTTTLRATSLLLLTPRTTFTHFGDSLKGRKNIYKKHKRICTLTCQLSARHSCHQFCSQLLFLAQNVPSSEVTLTIVVLHKNVDCAVAKRSSVLKNSLHRRLVCGHNMLAQEHLRLNA</sequence>
<organism evidence="1">
    <name type="scientific">Rhipicephalus microplus</name>
    <name type="common">Cattle tick</name>
    <name type="synonym">Boophilus microplus</name>
    <dbReference type="NCBI Taxonomy" id="6941"/>
    <lineage>
        <taxon>Eukaryota</taxon>
        <taxon>Metazoa</taxon>
        <taxon>Ecdysozoa</taxon>
        <taxon>Arthropoda</taxon>
        <taxon>Chelicerata</taxon>
        <taxon>Arachnida</taxon>
        <taxon>Acari</taxon>
        <taxon>Parasitiformes</taxon>
        <taxon>Ixodida</taxon>
        <taxon>Ixodoidea</taxon>
        <taxon>Ixodidae</taxon>
        <taxon>Rhipicephalinae</taxon>
        <taxon>Rhipicephalus</taxon>
        <taxon>Boophilus</taxon>
    </lineage>
</organism>
<evidence type="ECO:0000313" key="1">
    <source>
        <dbReference type="EMBL" id="NIE44599.1"/>
    </source>
</evidence>
<accession>A0A6G5A1E3</accession>
<name>A0A6G5A1E3_RHIMP</name>